<gene>
    <name evidence="3" type="ORF">LCGC14_1032080</name>
</gene>
<feature type="domain" description="Phage head morphogenesis" evidence="2">
    <location>
        <begin position="185"/>
        <end position="294"/>
    </location>
</feature>
<comment type="caution">
    <text evidence="3">The sequence shown here is derived from an EMBL/GenBank/DDBJ whole genome shotgun (WGS) entry which is preliminary data.</text>
</comment>
<reference evidence="3" key="1">
    <citation type="journal article" date="2015" name="Nature">
        <title>Complex archaea that bridge the gap between prokaryotes and eukaryotes.</title>
        <authorList>
            <person name="Spang A."/>
            <person name="Saw J.H."/>
            <person name="Jorgensen S.L."/>
            <person name="Zaremba-Niedzwiedzka K."/>
            <person name="Martijn J."/>
            <person name="Lind A.E."/>
            <person name="van Eijk R."/>
            <person name="Schleper C."/>
            <person name="Guy L."/>
            <person name="Ettema T.J."/>
        </authorList>
    </citation>
    <scope>NUCLEOTIDE SEQUENCE</scope>
</reference>
<dbReference type="AlphaFoldDB" id="A0A0F9MYV2"/>
<feature type="region of interest" description="Disordered" evidence="1">
    <location>
        <begin position="1"/>
        <end position="21"/>
    </location>
</feature>
<dbReference type="EMBL" id="LAZR01004194">
    <property type="protein sequence ID" value="KKN10894.1"/>
    <property type="molecule type" value="Genomic_DNA"/>
</dbReference>
<organism evidence="3">
    <name type="scientific">marine sediment metagenome</name>
    <dbReference type="NCBI Taxonomy" id="412755"/>
    <lineage>
        <taxon>unclassified sequences</taxon>
        <taxon>metagenomes</taxon>
        <taxon>ecological metagenomes</taxon>
    </lineage>
</organism>
<dbReference type="Pfam" id="PF04233">
    <property type="entry name" value="Phage_Mu_F"/>
    <property type="match status" value="1"/>
</dbReference>
<protein>
    <recommendedName>
        <fullName evidence="2">Phage head morphogenesis domain-containing protein</fullName>
    </recommendedName>
</protein>
<dbReference type="NCBIfam" id="TIGR01641">
    <property type="entry name" value="phageSPP1_gp7"/>
    <property type="match status" value="1"/>
</dbReference>
<evidence type="ECO:0000313" key="3">
    <source>
        <dbReference type="EMBL" id="KKN10894.1"/>
    </source>
</evidence>
<proteinExistence type="predicted"/>
<dbReference type="InterPro" id="IPR006528">
    <property type="entry name" value="Phage_head_morphogenesis_dom"/>
</dbReference>
<evidence type="ECO:0000259" key="2">
    <source>
        <dbReference type="Pfam" id="PF04233"/>
    </source>
</evidence>
<name>A0A0F9MYV2_9ZZZZ</name>
<evidence type="ECO:0000256" key="1">
    <source>
        <dbReference type="SAM" id="MobiDB-lite"/>
    </source>
</evidence>
<sequence>MASRLKVAAPSASFGQGEGRFPETSPLHDIYRDWERRFNEQLVIGWQRKFERLIPELRKLYPDKAGPFKYMRPAKTLVPLYEGHRVRTIERWLKFDDDLISLPPEFWVMWENGYIADILPFMEEAARMSVDIAVGDLEANFAVSVEPGRVDTDVADWAFQHTMHLVRESSPLFKQTLTDTDKKNLRSSLASWIETGGTFPELVTKIQEGTWMSHSRAATIAATEATRAYAEGALVAWRESGVITHKRWSSARDELVCPICRPLDGTRVLLDSLFFTDLGEVDGPPSHVNCRCWITAAVTSELGDAFDEFTGTTSLDNPIFGPTDDG</sequence>
<accession>A0A0F9MYV2</accession>